<protein>
    <recommendedName>
        <fullName evidence="3">VWFA domain-containing protein</fullName>
    </recommendedName>
</protein>
<dbReference type="EMBL" id="BAAATD010000004">
    <property type="protein sequence ID" value="GAA2599061.1"/>
    <property type="molecule type" value="Genomic_DNA"/>
</dbReference>
<evidence type="ECO:0000313" key="4">
    <source>
        <dbReference type="EMBL" id="GAA2599061.1"/>
    </source>
</evidence>
<dbReference type="SUPFAM" id="SSF53300">
    <property type="entry name" value="vWA-like"/>
    <property type="match status" value="1"/>
</dbReference>
<dbReference type="InterPro" id="IPR002035">
    <property type="entry name" value="VWF_A"/>
</dbReference>
<feature type="compositionally biased region" description="Low complexity" evidence="1">
    <location>
        <begin position="51"/>
        <end position="80"/>
    </location>
</feature>
<proteinExistence type="predicted"/>
<comment type="caution">
    <text evidence="4">The sequence shown here is derived from an EMBL/GenBank/DDBJ whole genome shotgun (WGS) entry which is preliminary data.</text>
</comment>
<feature type="compositionally biased region" description="Gly residues" evidence="1">
    <location>
        <begin position="168"/>
        <end position="177"/>
    </location>
</feature>
<evidence type="ECO:0000256" key="1">
    <source>
        <dbReference type="SAM" id="MobiDB-lite"/>
    </source>
</evidence>
<feature type="compositionally biased region" description="Gly residues" evidence="1">
    <location>
        <begin position="39"/>
        <end position="50"/>
    </location>
</feature>
<dbReference type="SMART" id="SM00327">
    <property type="entry name" value="VWA"/>
    <property type="match status" value="1"/>
</dbReference>
<feature type="transmembrane region" description="Helical" evidence="2">
    <location>
        <begin position="340"/>
        <end position="362"/>
    </location>
</feature>
<feature type="compositionally biased region" description="Gly residues" evidence="1">
    <location>
        <begin position="81"/>
        <end position="98"/>
    </location>
</feature>
<keyword evidence="5" id="KW-1185">Reference proteome</keyword>
<sequence length="908" mass="91016">MSGRHRNDFPEGTPGDGGFDPSRPVFGPANDGSSDWFGSGEGQPGAGPGAAPGDLGTPGDPLGAPVVDGPGAGPGATSPYGGLGTPGGPGAPGGGSGAHGAFGASGGASGAYGTSGGSGSHVAPGASTGQHGIPFGTGQHGIPGASGQHGVPGGTGQHGIPGASGQHGTPGGTGPQGMPGVSEGHGVAGGSGSHGAARASGSSETPEWFTPRPPEEPGYGAGGFAGASDAGGYGLGRPGSSAASPYGPESASSSPEGGIPGGAGGASTGGPSGLGGSYGEYDSISRSDERPTGFFGGRAGGSGDSGGYGGGGPGGGSGGSGGYGSGEYGRRRKKRSATALIGPMAGAVGLALLLGVGVYAFAESGGGCGEGDALNLDVAASPDIAPAVLKAAERFNGARHKVGGKCVTAKVAKTESASAATLLSGQGVATGTNKRPDAWIPDSSLWTSLVRATAKGRQNLETTKTSVASSPLVVGLPRTLAAQLKQQGVTATPSWDNLLKAAGGVTGGGVTKNQMIPANAIKLLVPEPSRNSAGMAGLVVTNTLLTNDPNQNEIFTSIVRTVRESTVPSVNAQFTQFRKGRTAKQPVALSSEQALYSFNKRGPAEPAVALYPIEGTLSMDYPFTVTSADGDKQKAARLLEQSMNTDTTRADVRQLGFRTPDGKAPGDFGEDTGVSPARPRQLPPPKDADVQKIMQAWSRLSLGLRILTLIDVSGTMAEEMGPGVTRLQATAKTAQGGLSMMSDDTELGVWSFSTKLVGNQDWKPMVETGPLGERIGSVKRRDLILSSLSAVQPKVTGDTGLFETLVAAYKEMSRTYKPEFGNSILLLTDGKGNDDPGGPTFKQTMKRLRGMMDPNKPIQVNMIGIGGNVDTSEMEPIAELTHGSVQVAKNPQEIAKIFLRMLSRRITQ</sequence>
<feature type="compositionally biased region" description="Gly residues" evidence="1">
    <location>
        <begin position="150"/>
        <end position="159"/>
    </location>
</feature>
<feature type="domain" description="VWFA" evidence="3">
    <location>
        <begin position="705"/>
        <end position="902"/>
    </location>
</feature>
<keyword evidence="2" id="KW-1133">Transmembrane helix</keyword>
<gene>
    <name evidence="4" type="ORF">GCM10010411_35790</name>
</gene>
<dbReference type="PROSITE" id="PS50234">
    <property type="entry name" value="VWFA"/>
    <property type="match status" value="1"/>
</dbReference>
<evidence type="ECO:0000259" key="3">
    <source>
        <dbReference type="PROSITE" id="PS50234"/>
    </source>
</evidence>
<feature type="compositionally biased region" description="Gly residues" evidence="1">
    <location>
        <begin position="294"/>
        <end position="327"/>
    </location>
</feature>
<feature type="compositionally biased region" description="Gly residues" evidence="1">
    <location>
        <begin position="219"/>
        <end position="237"/>
    </location>
</feature>
<dbReference type="Gene3D" id="3.40.50.410">
    <property type="entry name" value="von Willebrand factor, type A domain"/>
    <property type="match status" value="1"/>
</dbReference>
<feature type="compositionally biased region" description="Low complexity" evidence="1">
    <location>
        <begin position="194"/>
        <end position="204"/>
    </location>
</feature>
<evidence type="ECO:0000313" key="5">
    <source>
        <dbReference type="Proteomes" id="UP001501509"/>
    </source>
</evidence>
<name>A0ABN3PRG9_9ACTN</name>
<accession>A0ABN3PRG9</accession>
<feature type="compositionally biased region" description="Low complexity" evidence="1">
    <location>
        <begin position="238"/>
        <end position="257"/>
    </location>
</feature>
<dbReference type="Proteomes" id="UP001501509">
    <property type="component" value="Unassembled WGS sequence"/>
</dbReference>
<feature type="region of interest" description="Disordered" evidence="1">
    <location>
        <begin position="1"/>
        <end position="98"/>
    </location>
</feature>
<feature type="region of interest" description="Disordered" evidence="1">
    <location>
        <begin position="111"/>
        <end position="329"/>
    </location>
</feature>
<evidence type="ECO:0000256" key="2">
    <source>
        <dbReference type="SAM" id="Phobius"/>
    </source>
</evidence>
<keyword evidence="2" id="KW-0472">Membrane</keyword>
<organism evidence="4 5">
    <name type="scientific">Actinomadura fulvescens</name>
    <dbReference type="NCBI Taxonomy" id="46160"/>
    <lineage>
        <taxon>Bacteria</taxon>
        <taxon>Bacillati</taxon>
        <taxon>Actinomycetota</taxon>
        <taxon>Actinomycetes</taxon>
        <taxon>Streptosporangiales</taxon>
        <taxon>Thermomonosporaceae</taxon>
        <taxon>Actinomadura</taxon>
    </lineage>
</organism>
<dbReference type="InterPro" id="IPR036465">
    <property type="entry name" value="vWFA_dom_sf"/>
</dbReference>
<keyword evidence="2" id="KW-0812">Transmembrane</keyword>
<reference evidence="4 5" key="1">
    <citation type="journal article" date="2019" name="Int. J. Syst. Evol. Microbiol.">
        <title>The Global Catalogue of Microorganisms (GCM) 10K type strain sequencing project: providing services to taxonomists for standard genome sequencing and annotation.</title>
        <authorList>
            <consortium name="The Broad Institute Genomics Platform"/>
            <consortium name="The Broad Institute Genome Sequencing Center for Infectious Disease"/>
            <person name="Wu L."/>
            <person name="Ma J."/>
        </authorList>
    </citation>
    <scope>NUCLEOTIDE SEQUENCE [LARGE SCALE GENOMIC DNA]</scope>
    <source>
        <strain evidence="4 5">JCM 6833</strain>
    </source>
</reference>
<feature type="region of interest" description="Disordered" evidence="1">
    <location>
        <begin position="656"/>
        <end position="688"/>
    </location>
</feature>
<feature type="compositionally biased region" description="Gly residues" evidence="1">
    <location>
        <begin position="258"/>
        <end position="278"/>
    </location>
</feature>